<accession>A0A517MP73</accession>
<dbReference type="KEGG" id="rml:FF011L_53890"/>
<dbReference type="GO" id="GO:0003887">
    <property type="term" value="F:DNA-directed DNA polymerase activity"/>
    <property type="evidence" value="ECO:0007669"/>
    <property type="project" value="UniProtKB-EC"/>
</dbReference>
<dbReference type="Proteomes" id="UP000320672">
    <property type="component" value="Chromosome"/>
</dbReference>
<dbReference type="GO" id="GO:0008408">
    <property type="term" value="F:3'-5' exonuclease activity"/>
    <property type="evidence" value="ECO:0007669"/>
    <property type="project" value="TreeGrafter"/>
</dbReference>
<evidence type="ECO:0000259" key="2">
    <source>
        <dbReference type="SMART" id="SM00479"/>
    </source>
</evidence>
<dbReference type="SMART" id="SM00479">
    <property type="entry name" value="EXOIII"/>
    <property type="match status" value="1"/>
</dbReference>
<proteinExistence type="predicted"/>
<dbReference type="OrthoDB" id="9776650at2"/>
<dbReference type="Gene3D" id="3.30.420.10">
    <property type="entry name" value="Ribonuclease H-like superfamily/Ribonuclease H"/>
    <property type="match status" value="1"/>
</dbReference>
<dbReference type="InterPro" id="IPR012337">
    <property type="entry name" value="RNaseH-like_sf"/>
</dbReference>
<dbReference type="InterPro" id="IPR036397">
    <property type="entry name" value="RNaseH_sf"/>
</dbReference>
<keyword evidence="3" id="KW-0808">Transferase</keyword>
<sequence>MDFTAIDFETANQRPDSACQLAAVVVRNGLITAKHCWLIRPRPLSFSPFNIRIHGIAPEQVANEPDFAGHWPDIAKVLNDTCLVAHNAPFDIKVLNACLQTHQIDSPVFSFTCTRLIAKRTWPAWGRYGLKPISERLDIHFRHHDALEDSIACAKVLLAAAQQRQVTTMETLEDSLCIERGESGPAGYRGACQRKKRRTQRSAKPPTRQNAPLPSPPSAAPSLDFHRLLLRAEMLRTLTGKQVHIRGPFQILQAEQICTLIERLGGLLSTKASNLSEVATAPDDTDVQIVGQNGPADGDPSGPPITWTEEQFLQTLVGR</sequence>
<dbReference type="CDD" id="cd06130">
    <property type="entry name" value="DNA_pol_III_epsilon_like"/>
    <property type="match status" value="1"/>
</dbReference>
<feature type="region of interest" description="Disordered" evidence="1">
    <location>
        <begin position="187"/>
        <end position="222"/>
    </location>
</feature>
<evidence type="ECO:0000313" key="3">
    <source>
        <dbReference type="EMBL" id="QDS96577.1"/>
    </source>
</evidence>
<keyword evidence="3" id="KW-0548">Nucleotidyltransferase</keyword>
<evidence type="ECO:0000313" key="4">
    <source>
        <dbReference type="Proteomes" id="UP000320672"/>
    </source>
</evidence>
<dbReference type="InterPro" id="IPR013520">
    <property type="entry name" value="Ribonucl_H"/>
</dbReference>
<dbReference type="Pfam" id="PF00929">
    <property type="entry name" value="RNase_T"/>
    <property type="match status" value="1"/>
</dbReference>
<dbReference type="EC" id="2.7.7.7" evidence="3"/>
<feature type="domain" description="Exonuclease" evidence="2">
    <location>
        <begin position="2"/>
        <end position="166"/>
    </location>
</feature>
<dbReference type="AlphaFoldDB" id="A0A517MP73"/>
<dbReference type="RefSeq" id="WP_145354701.1">
    <property type="nucleotide sequence ID" value="NZ_CP036262.1"/>
</dbReference>
<name>A0A517MP73_9BACT</name>
<dbReference type="PANTHER" id="PTHR30231">
    <property type="entry name" value="DNA POLYMERASE III SUBUNIT EPSILON"/>
    <property type="match status" value="1"/>
</dbReference>
<organism evidence="3 4">
    <name type="scientific">Roseimaritima multifibrata</name>
    <dbReference type="NCBI Taxonomy" id="1930274"/>
    <lineage>
        <taxon>Bacteria</taxon>
        <taxon>Pseudomonadati</taxon>
        <taxon>Planctomycetota</taxon>
        <taxon>Planctomycetia</taxon>
        <taxon>Pirellulales</taxon>
        <taxon>Pirellulaceae</taxon>
        <taxon>Roseimaritima</taxon>
    </lineage>
</organism>
<evidence type="ECO:0000256" key="1">
    <source>
        <dbReference type="SAM" id="MobiDB-lite"/>
    </source>
</evidence>
<dbReference type="PANTHER" id="PTHR30231:SF42">
    <property type="entry name" value="EXONUCLEASE"/>
    <property type="match status" value="1"/>
</dbReference>
<dbReference type="GO" id="GO:0005829">
    <property type="term" value="C:cytosol"/>
    <property type="evidence" value="ECO:0007669"/>
    <property type="project" value="TreeGrafter"/>
</dbReference>
<keyword evidence="4" id="KW-1185">Reference proteome</keyword>
<reference evidence="3 4" key="1">
    <citation type="submission" date="2019-02" db="EMBL/GenBank/DDBJ databases">
        <title>Deep-cultivation of Planctomycetes and their phenomic and genomic characterization uncovers novel biology.</title>
        <authorList>
            <person name="Wiegand S."/>
            <person name="Jogler M."/>
            <person name="Boedeker C."/>
            <person name="Pinto D."/>
            <person name="Vollmers J."/>
            <person name="Rivas-Marin E."/>
            <person name="Kohn T."/>
            <person name="Peeters S.H."/>
            <person name="Heuer A."/>
            <person name="Rast P."/>
            <person name="Oberbeckmann S."/>
            <person name="Bunk B."/>
            <person name="Jeske O."/>
            <person name="Meyerdierks A."/>
            <person name="Storesund J.E."/>
            <person name="Kallscheuer N."/>
            <person name="Luecker S."/>
            <person name="Lage O.M."/>
            <person name="Pohl T."/>
            <person name="Merkel B.J."/>
            <person name="Hornburger P."/>
            <person name="Mueller R.-W."/>
            <person name="Bruemmer F."/>
            <person name="Labrenz M."/>
            <person name="Spormann A.M."/>
            <person name="Op den Camp H."/>
            <person name="Overmann J."/>
            <person name="Amann R."/>
            <person name="Jetten M.S.M."/>
            <person name="Mascher T."/>
            <person name="Medema M.H."/>
            <person name="Devos D.P."/>
            <person name="Kaster A.-K."/>
            <person name="Ovreas L."/>
            <person name="Rohde M."/>
            <person name="Galperin M.Y."/>
            <person name="Jogler C."/>
        </authorList>
    </citation>
    <scope>NUCLEOTIDE SEQUENCE [LARGE SCALE GENOMIC DNA]</scope>
    <source>
        <strain evidence="3 4">FF011L</strain>
    </source>
</reference>
<gene>
    <name evidence="3" type="primary">polC_2</name>
    <name evidence="3" type="ORF">FF011L_53890</name>
</gene>
<dbReference type="EMBL" id="CP036262">
    <property type="protein sequence ID" value="QDS96577.1"/>
    <property type="molecule type" value="Genomic_DNA"/>
</dbReference>
<dbReference type="GO" id="GO:0003676">
    <property type="term" value="F:nucleic acid binding"/>
    <property type="evidence" value="ECO:0007669"/>
    <property type="project" value="InterPro"/>
</dbReference>
<dbReference type="SUPFAM" id="SSF53098">
    <property type="entry name" value="Ribonuclease H-like"/>
    <property type="match status" value="1"/>
</dbReference>
<feature type="compositionally biased region" description="Basic residues" evidence="1">
    <location>
        <begin position="192"/>
        <end position="201"/>
    </location>
</feature>
<protein>
    <submittedName>
        <fullName evidence="3">DNA polymerase III PolC-type</fullName>
        <ecNumber evidence="3">2.7.7.7</ecNumber>
    </submittedName>
</protein>